<keyword evidence="4" id="KW-1185">Reference proteome</keyword>
<gene>
    <name evidence="3" type="ORF">MCNF_31320</name>
</gene>
<dbReference type="RefSeq" id="WP_085148061.1">
    <property type="nucleotide sequence ID" value="NZ_AP022612.1"/>
</dbReference>
<evidence type="ECO:0000256" key="2">
    <source>
        <dbReference type="ARBA" id="ARBA00023002"/>
    </source>
</evidence>
<dbReference type="Pfam" id="PF13561">
    <property type="entry name" value="adh_short_C2"/>
    <property type="match status" value="1"/>
</dbReference>
<sequence length="285" mass="29992">MATYAVTGSASGMGRAAAERLRAAGHTVIGVDLRDAEVVADLSTPEGRQAAASGVLEAAGGRLDGAVLAAGVGPTPGKDRPRLIMQINYFGVVELLEAWRPALASAGNAKVVVVASNSTTTVPVVPHRTVRALLAKDADRALRPLRKFGKAAPSIAYAGSKIGVARWVRRMAITRDWAGAGIRLNAIAPGAIMTPLLQKQLDTPSEAKAVNAFPVPIGGFGEPEDLAAWMEFMLSERADFLCGSVIFVDGGSDAYFRADDWPGAVPVAGLPRYLWRFARFKRSNG</sequence>
<protein>
    <submittedName>
        <fullName evidence="3">NAD-dependent epimerase</fullName>
    </submittedName>
</protein>
<evidence type="ECO:0000313" key="3">
    <source>
        <dbReference type="EMBL" id="BBZ34527.1"/>
    </source>
</evidence>
<dbReference type="InterPro" id="IPR036291">
    <property type="entry name" value="NAD(P)-bd_dom_sf"/>
</dbReference>
<keyword evidence="2" id="KW-0560">Oxidoreductase</keyword>
<dbReference type="InterPro" id="IPR002347">
    <property type="entry name" value="SDR_fam"/>
</dbReference>
<reference evidence="3" key="2">
    <citation type="submission" date="2020-02" db="EMBL/GenBank/DDBJ databases">
        <authorList>
            <person name="Matsumoto Y."/>
            <person name="Motooka D."/>
            <person name="Nakamura S."/>
        </authorList>
    </citation>
    <scope>NUCLEOTIDE SEQUENCE</scope>
    <source>
        <strain evidence="3">JCM 13671</strain>
    </source>
</reference>
<dbReference type="Proteomes" id="UP000466931">
    <property type="component" value="Chromosome"/>
</dbReference>
<dbReference type="PANTHER" id="PTHR24321:SF8">
    <property type="entry name" value="ESTRADIOL 17-BETA-DEHYDROGENASE 8-RELATED"/>
    <property type="match status" value="1"/>
</dbReference>
<evidence type="ECO:0000313" key="4">
    <source>
        <dbReference type="Proteomes" id="UP000466931"/>
    </source>
</evidence>
<organism evidence="3 4">
    <name type="scientific">Mycolicibacterium confluentis</name>
    <dbReference type="NCBI Taxonomy" id="28047"/>
    <lineage>
        <taxon>Bacteria</taxon>
        <taxon>Bacillati</taxon>
        <taxon>Actinomycetota</taxon>
        <taxon>Actinomycetes</taxon>
        <taxon>Mycobacteriales</taxon>
        <taxon>Mycobacteriaceae</taxon>
        <taxon>Mycolicibacterium</taxon>
    </lineage>
</organism>
<dbReference type="EMBL" id="AP022612">
    <property type="protein sequence ID" value="BBZ34527.1"/>
    <property type="molecule type" value="Genomic_DNA"/>
</dbReference>
<dbReference type="AlphaFoldDB" id="A0A7I7XZ02"/>
<accession>A0A7I7XZ02</accession>
<comment type="similarity">
    <text evidence="1">Belongs to the short-chain dehydrogenases/reductases (SDR) family.</text>
</comment>
<dbReference type="Pfam" id="PF00106">
    <property type="entry name" value="adh_short"/>
    <property type="match status" value="1"/>
</dbReference>
<proteinExistence type="inferred from homology"/>
<dbReference type="GO" id="GO:0016491">
    <property type="term" value="F:oxidoreductase activity"/>
    <property type="evidence" value="ECO:0007669"/>
    <property type="project" value="UniProtKB-KW"/>
</dbReference>
<dbReference type="OrthoDB" id="3676637at2"/>
<name>A0A7I7XZ02_9MYCO</name>
<dbReference type="PRINTS" id="PR00081">
    <property type="entry name" value="GDHRDH"/>
</dbReference>
<dbReference type="Gene3D" id="3.40.50.720">
    <property type="entry name" value="NAD(P)-binding Rossmann-like Domain"/>
    <property type="match status" value="1"/>
</dbReference>
<dbReference type="PANTHER" id="PTHR24321">
    <property type="entry name" value="DEHYDROGENASES, SHORT CHAIN"/>
    <property type="match status" value="1"/>
</dbReference>
<evidence type="ECO:0000256" key="1">
    <source>
        <dbReference type="ARBA" id="ARBA00006484"/>
    </source>
</evidence>
<dbReference type="SUPFAM" id="SSF51735">
    <property type="entry name" value="NAD(P)-binding Rossmann-fold domains"/>
    <property type="match status" value="1"/>
</dbReference>
<reference evidence="3" key="1">
    <citation type="journal article" date="2019" name="Emerg. Microbes Infect.">
        <title>Comprehensive subspecies identification of 175 nontuberculous mycobacteria species based on 7547 genomic profiles.</title>
        <authorList>
            <person name="Matsumoto Y."/>
            <person name="Kinjo T."/>
            <person name="Motooka D."/>
            <person name="Nabeya D."/>
            <person name="Jung N."/>
            <person name="Uechi K."/>
            <person name="Horii T."/>
            <person name="Iida T."/>
            <person name="Fujita J."/>
            <person name="Nakamura S."/>
        </authorList>
    </citation>
    <scope>NUCLEOTIDE SEQUENCE [LARGE SCALE GENOMIC DNA]</scope>
    <source>
        <strain evidence="3">JCM 13671</strain>
    </source>
</reference>